<keyword evidence="4 6" id="KW-0472">Membrane</keyword>
<feature type="transmembrane region" description="Helical" evidence="6">
    <location>
        <begin position="190"/>
        <end position="210"/>
    </location>
</feature>
<feature type="transmembrane region" description="Helical" evidence="6">
    <location>
        <begin position="222"/>
        <end position="242"/>
    </location>
</feature>
<name>A0A2R6WUJ9_MARPO</name>
<dbReference type="SUPFAM" id="SSF103473">
    <property type="entry name" value="MFS general substrate transporter"/>
    <property type="match status" value="1"/>
</dbReference>
<dbReference type="InterPro" id="IPR024371">
    <property type="entry name" value="AcetylCoA_trans_1-like"/>
</dbReference>
<sequence length="596" mass="66211">MHKRSRSSQQMMGMEEGSPFLSTSSSSEWDHSTSPSSSVSDTFNMALLIMLYAMQGVPLGLSLGSIPFILKSQASYTEVGIFSLAGYPYSLKLLWSPIVDTVFSARLGWRKSWVLPMQMASGLLMILSAETADHWLETANIRSITFLFFIFVLLAATQDIAVDGWALTLLSRKNIGHASTCQTIGINSGYFMSFTIFLALNDAGFCNNYLRKSPNPKGFLSLSNYFYFWGWFYVVTTVLLLYKSEKPFHNTHISNSNHGSDTQINNLEPRYDDTYKPVDGIENGAFQGQGIFEDNGIRISSFEEKKTGVTERRKDGFKLTFGHGSLDDRVAGTIRQMGVKRMYRRLWAVVTLPNIRTLTTILLICKLGSVTAETVGVFKLMEKGVTREMVSLVVLIEFPLELLFAVFAGRWASRGRPFSPWLMGYYMRLGMAAVSTCLVAFFPVGATMTSAPFFYFMIIFSGILTSFASTIMFVSQGTFFARISDSSMGGTYLTLLNTIANLGSAWPRFFVFILLDWLTVQKCVGASTEDGGLSLTCPSKKGSANPCTDAGGQCNVVLDGFYPLSFSMVLLGTYIGYRCSKRLRDLETAKDDAWRA</sequence>
<evidence type="ECO:0000313" key="7">
    <source>
        <dbReference type="EMBL" id="PTQ37535.1"/>
    </source>
</evidence>
<dbReference type="OrthoDB" id="6415790at2759"/>
<evidence type="ECO:0000313" key="8">
    <source>
        <dbReference type="Proteomes" id="UP000244005"/>
    </source>
</evidence>
<proteinExistence type="predicted"/>
<gene>
    <name evidence="7" type="ORF">MARPO_0056s0014</name>
</gene>
<evidence type="ECO:0000256" key="6">
    <source>
        <dbReference type="SAM" id="Phobius"/>
    </source>
</evidence>
<evidence type="ECO:0000256" key="4">
    <source>
        <dbReference type="ARBA" id="ARBA00023136"/>
    </source>
</evidence>
<feature type="compositionally biased region" description="Low complexity" evidence="5">
    <location>
        <begin position="22"/>
        <end position="37"/>
    </location>
</feature>
<keyword evidence="3 6" id="KW-1133">Transmembrane helix</keyword>
<dbReference type="GO" id="GO:0035348">
    <property type="term" value="P:acetyl-CoA transmembrane transport"/>
    <property type="evidence" value="ECO:0007669"/>
    <property type="project" value="InterPro"/>
</dbReference>
<evidence type="ECO:0000256" key="2">
    <source>
        <dbReference type="ARBA" id="ARBA00022692"/>
    </source>
</evidence>
<dbReference type="GO" id="GO:0008521">
    <property type="term" value="F:acetyl-CoA transmembrane transporter activity"/>
    <property type="evidence" value="ECO:0007669"/>
    <property type="project" value="InterPro"/>
</dbReference>
<evidence type="ECO:0000256" key="1">
    <source>
        <dbReference type="ARBA" id="ARBA00004141"/>
    </source>
</evidence>
<evidence type="ECO:0000256" key="3">
    <source>
        <dbReference type="ARBA" id="ARBA00022989"/>
    </source>
</evidence>
<reference evidence="8" key="1">
    <citation type="journal article" date="2017" name="Cell">
        <title>Insights into land plant evolution garnered from the Marchantia polymorpha genome.</title>
        <authorList>
            <person name="Bowman J.L."/>
            <person name="Kohchi T."/>
            <person name="Yamato K.T."/>
            <person name="Jenkins J."/>
            <person name="Shu S."/>
            <person name="Ishizaki K."/>
            <person name="Yamaoka S."/>
            <person name="Nishihama R."/>
            <person name="Nakamura Y."/>
            <person name="Berger F."/>
            <person name="Adam C."/>
            <person name="Aki S.S."/>
            <person name="Althoff F."/>
            <person name="Araki T."/>
            <person name="Arteaga-Vazquez M.A."/>
            <person name="Balasubrmanian S."/>
            <person name="Barry K."/>
            <person name="Bauer D."/>
            <person name="Boehm C.R."/>
            <person name="Briginshaw L."/>
            <person name="Caballero-Perez J."/>
            <person name="Catarino B."/>
            <person name="Chen F."/>
            <person name="Chiyoda S."/>
            <person name="Chovatia M."/>
            <person name="Davies K.M."/>
            <person name="Delmans M."/>
            <person name="Demura T."/>
            <person name="Dierschke T."/>
            <person name="Dolan L."/>
            <person name="Dorantes-Acosta A.E."/>
            <person name="Eklund D.M."/>
            <person name="Florent S.N."/>
            <person name="Flores-Sandoval E."/>
            <person name="Fujiyama A."/>
            <person name="Fukuzawa H."/>
            <person name="Galik B."/>
            <person name="Grimanelli D."/>
            <person name="Grimwood J."/>
            <person name="Grossniklaus U."/>
            <person name="Hamada T."/>
            <person name="Haseloff J."/>
            <person name="Hetherington A.J."/>
            <person name="Higo A."/>
            <person name="Hirakawa Y."/>
            <person name="Hundley H.N."/>
            <person name="Ikeda Y."/>
            <person name="Inoue K."/>
            <person name="Inoue S.I."/>
            <person name="Ishida S."/>
            <person name="Jia Q."/>
            <person name="Kakita M."/>
            <person name="Kanazawa T."/>
            <person name="Kawai Y."/>
            <person name="Kawashima T."/>
            <person name="Kennedy M."/>
            <person name="Kinose K."/>
            <person name="Kinoshita T."/>
            <person name="Kohara Y."/>
            <person name="Koide E."/>
            <person name="Komatsu K."/>
            <person name="Kopischke S."/>
            <person name="Kubo M."/>
            <person name="Kyozuka J."/>
            <person name="Lagercrantz U."/>
            <person name="Lin S.S."/>
            <person name="Lindquist E."/>
            <person name="Lipzen A.M."/>
            <person name="Lu C.W."/>
            <person name="De Luna E."/>
            <person name="Martienssen R.A."/>
            <person name="Minamino N."/>
            <person name="Mizutani M."/>
            <person name="Mizutani M."/>
            <person name="Mochizuki N."/>
            <person name="Monte I."/>
            <person name="Mosher R."/>
            <person name="Nagasaki H."/>
            <person name="Nakagami H."/>
            <person name="Naramoto S."/>
            <person name="Nishitani K."/>
            <person name="Ohtani M."/>
            <person name="Okamoto T."/>
            <person name="Okumura M."/>
            <person name="Phillips J."/>
            <person name="Pollak B."/>
            <person name="Reinders A."/>
            <person name="Rovekamp M."/>
            <person name="Sano R."/>
            <person name="Sawa S."/>
            <person name="Schmid M.W."/>
            <person name="Shirakawa M."/>
            <person name="Solano R."/>
            <person name="Spunde A."/>
            <person name="Suetsugu N."/>
            <person name="Sugano S."/>
            <person name="Sugiyama A."/>
            <person name="Sun R."/>
            <person name="Suzuki Y."/>
            <person name="Takenaka M."/>
            <person name="Takezawa D."/>
            <person name="Tomogane H."/>
            <person name="Tsuzuki M."/>
            <person name="Ueda T."/>
            <person name="Umeda M."/>
            <person name="Ward J.M."/>
            <person name="Watanabe Y."/>
            <person name="Yazaki K."/>
            <person name="Yokoyama R."/>
            <person name="Yoshitake Y."/>
            <person name="Yotsui I."/>
            <person name="Zachgo S."/>
            <person name="Schmutz J."/>
        </authorList>
    </citation>
    <scope>NUCLEOTIDE SEQUENCE [LARGE SCALE GENOMIC DNA]</scope>
    <source>
        <strain evidence="8">Tak-1</strain>
    </source>
</reference>
<organism evidence="7 8">
    <name type="scientific">Marchantia polymorpha</name>
    <name type="common">Common liverwort</name>
    <name type="synonym">Marchantia aquatica</name>
    <dbReference type="NCBI Taxonomy" id="3197"/>
    <lineage>
        <taxon>Eukaryota</taxon>
        <taxon>Viridiplantae</taxon>
        <taxon>Streptophyta</taxon>
        <taxon>Embryophyta</taxon>
        <taxon>Marchantiophyta</taxon>
        <taxon>Marchantiopsida</taxon>
        <taxon>Marchantiidae</taxon>
        <taxon>Marchantiales</taxon>
        <taxon>Marchantiaceae</taxon>
        <taxon>Marchantia</taxon>
    </lineage>
</organism>
<feature type="transmembrane region" description="Helical" evidence="6">
    <location>
        <begin position="425"/>
        <end position="446"/>
    </location>
</feature>
<dbReference type="OMA" id="RRKSWIM"/>
<dbReference type="Pfam" id="PF13000">
    <property type="entry name" value="Acatn"/>
    <property type="match status" value="2"/>
</dbReference>
<keyword evidence="8" id="KW-1185">Reference proteome</keyword>
<feature type="region of interest" description="Disordered" evidence="5">
    <location>
        <begin position="1"/>
        <end position="37"/>
    </location>
</feature>
<feature type="transmembrane region" description="Helical" evidence="6">
    <location>
        <begin position="389"/>
        <end position="413"/>
    </location>
</feature>
<dbReference type="PANTHER" id="PTHR12778">
    <property type="entry name" value="SOLUTE CARRIER FAMILY 33 ACETYL-COA TRANSPORTER -RELATED"/>
    <property type="match status" value="1"/>
</dbReference>
<feature type="transmembrane region" description="Helical" evidence="6">
    <location>
        <begin position="452"/>
        <end position="474"/>
    </location>
</feature>
<dbReference type="AlphaFoldDB" id="A0A2R6WUJ9"/>
<dbReference type="Gene3D" id="1.20.1250.20">
    <property type="entry name" value="MFS general substrate transporter like domains"/>
    <property type="match status" value="1"/>
</dbReference>
<accession>A0A2R6WUJ9</accession>
<dbReference type="GO" id="GO:0016020">
    <property type="term" value="C:membrane"/>
    <property type="evidence" value="ECO:0007669"/>
    <property type="project" value="UniProtKB-SubCell"/>
</dbReference>
<dbReference type="EMBL" id="KZ772728">
    <property type="protein sequence ID" value="PTQ37535.1"/>
    <property type="molecule type" value="Genomic_DNA"/>
</dbReference>
<feature type="transmembrane region" description="Helical" evidence="6">
    <location>
        <begin position="495"/>
        <end position="515"/>
    </location>
</feature>
<comment type="subcellular location">
    <subcellularLocation>
        <location evidence="1">Membrane</location>
        <topology evidence="1">Multi-pass membrane protein</topology>
    </subcellularLocation>
</comment>
<protein>
    <recommendedName>
        <fullName evidence="9">Acetyl-coenzyme A transporter 1</fullName>
    </recommendedName>
</protein>
<feature type="transmembrane region" description="Helical" evidence="6">
    <location>
        <begin position="45"/>
        <end position="70"/>
    </location>
</feature>
<dbReference type="PANTHER" id="PTHR12778:SF9">
    <property type="entry name" value="ACETYL-COENZYME A TRANSPORTER 1"/>
    <property type="match status" value="1"/>
</dbReference>
<keyword evidence="2 6" id="KW-0812">Transmembrane</keyword>
<dbReference type="InterPro" id="IPR036259">
    <property type="entry name" value="MFS_trans_sf"/>
</dbReference>
<dbReference type="InterPro" id="IPR004752">
    <property type="entry name" value="AmpG_permease/AT-1"/>
</dbReference>
<evidence type="ECO:0000256" key="5">
    <source>
        <dbReference type="SAM" id="MobiDB-lite"/>
    </source>
</evidence>
<dbReference type="Proteomes" id="UP000244005">
    <property type="component" value="Unassembled WGS sequence"/>
</dbReference>
<feature type="transmembrane region" description="Helical" evidence="6">
    <location>
        <begin position="144"/>
        <end position="170"/>
    </location>
</feature>
<evidence type="ECO:0008006" key="9">
    <source>
        <dbReference type="Google" id="ProtNLM"/>
    </source>
</evidence>
<dbReference type="Gramene" id="Mp6g15040.1">
    <property type="protein sequence ID" value="Mp6g15040.1.cds"/>
    <property type="gene ID" value="Mp6g15040"/>
</dbReference>